<comment type="caution">
    <text evidence="2">The sequence shown here is derived from an EMBL/GenBank/DDBJ whole genome shotgun (WGS) entry which is preliminary data.</text>
</comment>
<proteinExistence type="predicted"/>
<feature type="transmembrane region" description="Helical" evidence="1">
    <location>
        <begin position="16"/>
        <end position="33"/>
    </location>
</feature>
<keyword evidence="1" id="KW-1133">Transmembrane helix</keyword>
<keyword evidence="1" id="KW-0472">Membrane</keyword>
<reference evidence="2 3" key="1">
    <citation type="journal article" date="2023" name="G3 (Bethesda)">
        <title>A chromosome-level genome assembly of Zasmidium syzygii isolated from banana leaves.</title>
        <authorList>
            <person name="van Westerhoven A.C."/>
            <person name="Mehrabi R."/>
            <person name="Talebi R."/>
            <person name="Steentjes M.B.F."/>
            <person name="Corcolon B."/>
            <person name="Chong P.A."/>
            <person name="Kema G.H.J."/>
            <person name="Seidl M.F."/>
        </authorList>
    </citation>
    <scope>NUCLEOTIDE SEQUENCE [LARGE SCALE GENOMIC DNA]</scope>
    <source>
        <strain evidence="2 3">P124</strain>
    </source>
</reference>
<evidence type="ECO:0000313" key="3">
    <source>
        <dbReference type="Proteomes" id="UP001305779"/>
    </source>
</evidence>
<accession>A0ABR0ED64</accession>
<protein>
    <submittedName>
        <fullName evidence="2">Uncharacterized protein</fullName>
    </submittedName>
</protein>
<evidence type="ECO:0000256" key="1">
    <source>
        <dbReference type="SAM" id="Phobius"/>
    </source>
</evidence>
<evidence type="ECO:0000313" key="2">
    <source>
        <dbReference type="EMBL" id="KAK4499304.1"/>
    </source>
</evidence>
<dbReference type="Proteomes" id="UP001305779">
    <property type="component" value="Unassembled WGS sequence"/>
</dbReference>
<keyword evidence="1" id="KW-0812">Transmembrane</keyword>
<gene>
    <name evidence="2" type="ORF">PRZ48_009817</name>
</gene>
<dbReference type="EMBL" id="JAXOVC010000007">
    <property type="protein sequence ID" value="KAK4499304.1"/>
    <property type="molecule type" value="Genomic_DNA"/>
</dbReference>
<organism evidence="2 3">
    <name type="scientific">Zasmidium cellare</name>
    <name type="common">Wine cellar mold</name>
    <name type="synonym">Racodium cellare</name>
    <dbReference type="NCBI Taxonomy" id="395010"/>
    <lineage>
        <taxon>Eukaryota</taxon>
        <taxon>Fungi</taxon>
        <taxon>Dikarya</taxon>
        <taxon>Ascomycota</taxon>
        <taxon>Pezizomycotina</taxon>
        <taxon>Dothideomycetes</taxon>
        <taxon>Dothideomycetidae</taxon>
        <taxon>Mycosphaerellales</taxon>
        <taxon>Mycosphaerellaceae</taxon>
        <taxon>Zasmidium</taxon>
    </lineage>
</organism>
<sequence>MSLWQSYRNLSPRTRMLIGGGVMAYGVFGLWASDKAEETFGFKATEEDKKRLQEAVPKIHMVEREKK</sequence>
<keyword evidence="3" id="KW-1185">Reference proteome</keyword>
<name>A0ABR0ED64_ZASCE</name>